<organism evidence="1 2">
    <name type="scientific">Planoprotostelium fungivorum</name>
    <dbReference type="NCBI Taxonomy" id="1890364"/>
    <lineage>
        <taxon>Eukaryota</taxon>
        <taxon>Amoebozoa</taxon>
        <taxon>Evosea</taxon>
        <taxon>Variosea</taxon>
        <taxon>Cavosteliida</taxon>
        <taxon>Cavosteliaceae</taxon>
        <taxon>Planoprotostelium</taxon>
    </lineage>
</organism>
<dbReference type="InParanoid" id="A0A2P6N6V8"/>
<gene>
    <name evidence="1" type="ORF">PROFUN_12684</name>
</gene>
<name>A0A2P6N6V8_9EUKA</name>
<dbReference type="Proteomes" id="UP000241769">
    <property type="component" value="Unassembled WGS sequence"/>
</dbReference>
<protein>
    <submittedName>
        <fullName evidence="1">Uncharacterized protein</fullName>
    </submittedName>
</protein>
<evidence type="ECO:0000313" key="2">
    <source>
        <dbReference type="Proteomes" id="UP000241769"/>
    </source>
</evidence>
<keyword evidence="2" id="KW-1185">Reference proteome</keyword>
<comment type="caution">
    <text evidence="1">The sequence shown here is derived from an EMBL/GenBank/DDBJ whole genome shotgun (WGS) entry which is preliminary data.</text>
</comment>
<proteinExistence type="predicted"/>
<dbReference type="EMBL" id="MDYQ01000174">
    <property type="protein sequence ID" value="PRP79696.1"/>
    <property type="molecule type" value="Genomic_DNA"/>
</dbReference>
<reference evidence="1 2" key="1">
    <citation type="journal article" date="2018" name="Genome Biol. Evol.">
        <title>Multiple Roots of Fruiting Body Formation in Amoebozoa.</title>
        <authorList>
            <person name="Hillmann F."/>
            <person name="Forbes G."/>
            <person name="Novohradska S."/>
            <person name="Ferling I."/>
            <person name="Riege K."/>
            <person name="Groth M."/>
            <person name="Westermann M."/>
            <person name="Marz M."/>
            <person name="Spaller T."/>
            <person name="Winckler T."/>
            <person name="Schaap P."/>
            <person name="Glockner G."/>
        </authorList>
    </citation>
    <scope>NUCLEOTIDE SEQUENCE [LARGE SCALE GENOMIC DNA]</scope>
    <source>
        <strain evidence="1 2">Jena</strain>
    </source>
</reference>
<accession>A0A2P6N6V8</accession>
<evidence type="ECO:0000313" key="1">
    <source>
        <dbReference type="EMBL" id="PRP79696.1"/>
    </source>
</evidence>
<dbReference type="AlphaFoldDB" id="A0A2P6N6V8"/>
<sequence length="53" mass="6097">MTGHKKVSNQFANALSGTVGPRHIARRWSFNFQRIPRAHAKTYFFAEHLGDKI</sequence>